<keyword evidence="1" id="KW-0472">Membrane</keyword>
<gene>
    <name evidence="2" type="ORF">B7R76_04265</name>
</gene>
<keyword evidence="1" id="KW-1133">Transmembrane helix</keyword>
<organism evidence="2 3">
    <name type="scientific">Mageeibacillus indolicus</name>
    <dbReference type="NCBI Taxonomy" id="884684"/>
    <lineage>
        <taxon>Bacteria</taxon>
        <taxon>Bacillati</taxon>
        <taxon>Bacillota</taxon>
        <taxon>Clostridia</taxon>
        <taxon>Eubacteriales</taxon>
        <taxon>Oscillospiraceae</taxon>
        <taxon>Mageeibacillus</taxon>
    </lineage>
</organism>
<sequence>MEYEKPILLDVNDLSGTTDGATITPQMVIVLFLVAAVVYTVAGVFTLVGIAAIEAAVLATTAVETTQYTR</sequence>
<dbReference type="RefSeq" id="WP_102892460.1">
    <property type="nucleotide sequence ID" value="NZ_NBZD01000002.1"/>
</dbReference>
<evidence type="ECO:0000313" key="2">
    <source>
        <dbReference type="EMBL" id="PNH18775.1"/>
    </source>
</evidence>
<feature type="transmembrane region" description="Helical" evidence="1">
    <location>
        <begin position="27"/>
        <end position="53"/>
    </location>
</feature>
<name>A0A2J8B218_9FIRM</name>
<comment type="caution">
    <text evidence="2">The sequence shown here is derived from an EMBL/GenBank/DDBJ whole genome shotgun (WGS) entry which is preliminary data.</text>
</comment>
<dbReference type="Proteomes" id="UP000236394">
    <property type="component" value="Unassembled WGS sequence"/>
</dbReference>
<dbReference type="AlphaFoldDB" id="A0A2J8B218"/>
<keyword evidence="1" id="KW-0812">Transmembrane</keyword>
<evidence type="ECO:0000256" key="1">
    <source>
        <dbReference type="SAM" id="Phobius"/>
    </source>
</evidence>
<proteinExistence type="predicted"/>
<protein>
    <submittedName>
        <fullName evidence="2">Uncharacterized protein</fullName>
    </submittedName>
</protein>
<reference evidence="3" key="1">
    <citation type="submission" date="2017-04" db="EMBL/GenBank/DDBJ databases">
        <authorList>
            <person name="Bumgarner R.E."/>
            <person name="Fredricks D.N."/>
            <person name="Srinivasan S."/>
        </authorList>
    </citation>
    <scope>NUCLEOTIDE SEQUENCE [LARGE SCALE GENOMIC DNA]</scope>
    <source>
        <strain evidence="3">KA00405</strain>
    </source>
</reference>
<accession>A0A2J8B218</accession>
<evidence type="ECO:0000313" key="3">
    <source>
        <dbReference type="Proteomes" id="UP000236394"/>
    </source>
</evidence>
<dbReference type="EMBL" id="NBZD01000002">
    <property type="protein sequence ID" value="PNH18775.1"/>
    <property type="molecule type" value="Genomic_DNA"/>
</dbReference>